<dbReference type="SUPFAM" id="SSF55874">
    <property type="entry name" value="ATPase domain of HSP90 chaperone/DNA topoisomerase II/histidine kinase"/>
    <property type="match status" value="1"/>
</dbReference>
<feature type="domain" description="HAMP" evidence="13">
    <location>
        <begin position="285"/>
        <end position="339"/>
    </location>
</feature>
<dbReference type="SUPFAM" id="SSF52172">
    <property type="entry name" value="CheY-like"/>
    <property type="match status" value="3"/>
</dbReference>
<dbReference type="CDD" id="cd16922">
    <property type="entry name" value="HATPase_EvgS-ArcB-TorS-like"/>
    <property type="match status" value="1"/>
</dbReference>
<gene>
    <name evidence="14" type="ORF">MTBBW1_1310016</name>
</gene>
<feature type="region of interest" description="Disordered" evidence="9">
    <location>
        <begin position="989"/>
        <end position="1046"/>
    </location>
</feature>
<dbReference type="InterPro" id="IPR036097">
    <property type="entry name" value="HisK_dim/P_sf"/>
</dbReference>
<dbReference type="EC" id="2.7.13.3" evidence="3"/>
<feature type="region of interest" description="Disordered" evidence="9">
    <location>
        <begin position="155"/>
        <end position="204"/>
    </location>
</feature>
<dbReference type="CDD" id="cd00082">
    <property type="entry name" value="HisKA"/>
    <property type="match status" value="1"/>
</dbReference>
<dbReference type="SUPFAM" id="SSF158472">
    <property type="entry name" value="HAMP domain-like"/>
    <property type="match status" value="1"/>
</dbReference>
<evidence type="ECO:0000256" key="6">
    <source>
        <dbReference type="ARBA" id="ARBA00022777"/>
    </source>
</evidence>
<dbReference type="Pfam" id="PF00512">
    <property type="entry name" value="HisKA"/>
    <property type="match status" value="1"/>
</dbReference>
<dbReference type="PANTHER" id="PTHR43047">
    <property type="entry name" value="TWO-COMPONENT HISTIDINE PROTEIN KINASE"/>
    <property type="match status" value="1"/>
</dbReference>
<dbReference type="InterPro" id="IPR036890">
    <property type="entry name" value="HATPase_C_sf"/>
</dbReference>
<evidence type="ECO:0000256" key="3">
    <source>
        <dbReference type="ARBA" id="ARBA00012438"/>
    </source>
</evidence>
<feature type="compositionally biased region" description="Basic and acidic residues" evidence="9">
    <location>
        <begin position="1006"/>
        <end position="1019"/>
    </location>
</feature>
<dbReference type="Gene3D" id="6.10.340.10">
    <property type="match status" value="1"/>
</dbReference>
<dbReference type="SMART" id="SM00304">
    <property type="entry name" value="HAMP"/>
    <property type="match status" value="1"/>
</dbReference>
<dbReference type="CDD" id="cd17546">
    <property type="entry name" value="REC_hyHK_CKI1_RcsC-like"/>
    <property type="match status" value="1"/>
</dbReference>
<dbReference type="Gene3D" id="1.10.287.130">
    <property type="match status" value="1"/>
</dbReference>
<dbReference type="Gene3D" id="3.40.50.2300">
    <property type="match status" value="3"/>
</dbReference>
<sequence length="1435" mass="162499">MFYQIRKKIALKIAVVIVFVVMLVSIASILYFNSINKKNLTESINISLSNAINFSEQVYARPLWDFNDKEIDRLNRIILNNKLIVAVNLFDIETFMNGTKKKESSLKKNTILLENIRNSLFSWLKPSTTTFQYSDHTTTDQYSDHTITGQYSDHTTIQHSDNNLTTTPHSDNSATSPSVSRTRPYKNSSPANKKNSQQSNITTTDEVFENNLEKIYKPYKIPEDEPYIKKISGDIILEENVIGHFELFYTEEFINNAVAMANKRMILAFMVIAGIIIITIIISVSKINRPIVVLAELAEKIAKENSYEIEIKKSNRIDEVGTLVNSFAEMMEQIKKKERERNSLYESLQENLTLFRSLFSKLQHAIDNEDYSMRISHDSDNDELAISLNKIMEALESADTTKQNQSWLKNGQAELGGLISREQNIDVLCRKALEFIAGYVGAMVGTLFVKDDIFKGFKLIATYAFKTRKGVANRFKAGEGLTGQAALEKKSIIFTEIPEDYIHIESSIGNSVPKSIIVLPIIYEDDVKGVMELGITTFFSEIQIEFLETVTEIIAIAINGAMFNEKLSVLLEQTREQAEELKAQQEELKATNEELEEQTMILKESEEKLQVQQEELQASNEEMEEKTELLQIQKREIQKSNEALKQKQIEIKEKAKQLELETRYKSEFLANMSHELRTPLNSLLILANMLAENEEENLTQDQIDSAASIYRSGQNLLHLINDILDLSKIEAKKIELNISSFPLKDLGEHCKTEFVHMAKEKGLEFIVVSDDNLPEMITSDMYRLEQILRNLIGNAIKFTDNGQITLHFSRPGSDSTNPPSVRTSLEPSSAIAISIKDSGVGIPEDQLNTIFEAFKQVDGSIRRRHDGTGLGLSISRELACLLGGEIQVKSKFAQGSIFTIYIPEKVSSEASLSNHSLPNAQIPPGNVNKNYLNDKGYKTPEFSLNEKYPEKSSSEKNYTDDRATHDKFITQKDQNISFDNTKERFTQHDMDEKKRNISGNHTENGATDHKVNTEFRKSSDNNNFNEYRDIEKSTHSSDPTTSDRPEKTILIIEDDPEFAKVLSIFFQKHGYHSIACHTGEEGLKHVIDHKPTAIILDIMLPGIDGWAVMNELKSNPDTRHIPVHIMSGHDNTQKGLEKGAVGYLTKPVSSEDLGNALKKIEHVVLNDVKNLLVVEDNQELQLSILKLIGTNDIRVTAAVTGKEAISLLKKENFDGMILDLGLPDISGFDILDQISKDPSIEMIPVIVFTGRDLTSTETARLEKYSSSIVLKNAVSMERLIDETALFLHRVESDMPEKQKKIIKNLREQQNILFRKKVMIVDDDMRNAFALNKYLKSRGLDVTIANNGEKALKILETEEPPEIILMDIMMPVMDGYEAIRRIRKIKTLKDIPIIALTAKAMSSDRDECIRCGANDYLSKPLDTSKLLTLLRVWLSR</sequence>
<evidence type="ECO:0000259" key="11">
    <source>
        <dbReference type="PROSITE" id="PS50109"/>
    </source>
</evidence>
<keyword evidence="5" id="KW-0808">Transferase</keyword>
<dbReference type="InterPro" id="IPR001789">
    <property type="entry name" value="Sig_transdc_resp-reg_receiver"/>
</dbReference>
<dbReference type="Proteomes" id="UP000191931">
    <property type="component" value="Unassembled WGS sequence"/>
</dbReference>
<evidence type="ECO:0000256" key="7">
    <source>
        <dbReference type="PROSITE-ProRule" id="PRU00169"/>
    </source>
</evidence>
<dbReference type="SUPFAM" id="SSF55781">
    <property type="entry name" value="GAF domain-like"/>
    <property type="match status" value="1"/>
</dbReference>
<dbReference type="InterPro" id="IPR004358">
    <property type="entry name" value="Sig_transdc_His_kin-like_C"/>
</dbReference>
<feature type="compositionally biased region" description="Basic and acidic residues" evidence="9">
    <location>
        <begin position="947"/>
        <end position="960"/>
    </location>
</feature>
<accession>A0A1W1H7G5</accession>
<evidence type="ECO:0000259" key="12">
    <source>
        <dbReference type="PROSITE" id="PS50110"/>
    </source>
</evidence>
<dbReference type="GO" id="GO:0009927">
    <property type="term" value="F:histidine phosphotransfer kinase activity"/>
    <property type="evidence" value="ECO:0007669"/>
    <property type="project" value="TreeGrafter"/>
</dbReference>
<proteinExistence type="predicted"/>
<name>A0A1W1H7G5_9BACT</name>
<feature type="domain" description="Response regulatory" evidence="12">
    <location>
        <begin position="1170"/>
        <end position="1287"/>
    </location>
</feature>
<dbReference type="InterPro" id="IPR003594">
    <property type="entry name" value="HATPase_dom"/>
</dbReference>
<dbReference type="InterPro" id="IPR005467">
    <property type="entry name" value="His_kinase_dom"/>
</dbReference>
<dbReference type="STRING" id="1246637.MTBBW1_1310016"/>
<dbReference type="SMART" id="SM00387">
    <property type="entry name" value="HATPase_c"/>
    <property type="match status" value="1"/>
</dbReference>
<evidence type="ECO:0000259" key="13">
    <source>
        <dbReference type="PROSITE" id="PS50885"/>
    </source>
</evidence>
<evidence type="ECO:0000256" key="4">
    <source>
        <dbReference type="ARBA" id="ARBA00022553"/>
    </source>
</evidence>
<evidence type="ECO:0000256" key="5">
    <source>
        <dbReference type="ARBA" id="ARBA00022679"/>
    </source>
</evidence>
<comment type="subcellular location">
    <subcellularLocation>
        <location evidence="2">Membrane</location>
    </subcellularLocation>
</comment>
<dbReference type="Pfam" id="PF13185">
    <property type="entry name" value="GAF_2"/>
    <property type="match status" value="1"/>
</dbReference>
<evidence type="ECO:0000313" key="14">
    <source>
        <dbReference type="EMBL" id="SLM28318.1"/>
    </source>
</evidence>
<dbReference type="Gene3D" id="3.30.565.10">
    <property type="entry name" value="Histidine kinase-like ATPase, C-terminal domain"/>
    <property type="match status" value="1"/>
</dbReference>
<dbReference type="PANTHER" id="PTHR43047:SF72">
    <property type="entry name" value="OSMOSENSING HISTIDINE PROTEIN KINASE SLN1"/>
    <property type="match status" value="1"/>
</dbReference>
<feature type="domain" description="Response regulatory" evidence="12">
    <location>
        <begin position="1316"/>
        <end position="1433"/>
    </location>
</feature>
<dbReference type="GO" id="GO:0005886">
    <property type="term" value="C:plasma membrane"/>
    <property type="evidence" value="ECO:0007669"/>
    <property type="project" value="TreeGrafter"/>
</dbReference>
<feature type="region of interest" description="Disordered" evidence="9">
    <location>
        <begin position="916"/>
        <end position="935"/>
    </location>
</feature>
<dbReference type="PROSITE" id="PS50109">
    <property type="entry name" value="HIS_KIN"/>
    <property type="match status" value="1"/>
</dbReference>
<feature type="transmembrane region" description="Helical" evidence="10">
    <location>
        <begin position="265"/>
        <end position="284"/>
    </location>
</feature>
<dbReference type="SMART" id="SM00448">
    <property type="entry name" value="REC"/>
    <property type="match status" value="3"/>
</dbReference>
<keyword evidence="6 14" id="KW-0418">Kinase</keyword>
<evidence type="ECO:0000256" key="8">
    <source>
        <dbReference type="SAM" id="Coils"/>
    </source>
</evidence>
<dbReference type="CDD" id="cd06225">
    <property type="entry name" value="HAMP"/>
    <property type="match status" value="1"/>
</dbReference>
<dbReference type="EMBL" id="FWEV01000037">
    <property type="protein sequence ID" value="SLM28318.1"/>
    <property type="molecule type" value="Genomic_DNA"/>
</dbReference>
<dbReference type="SMART" id="SM00065">
    <property type="entry name" value="GAF"/>
    <property type="match status" value="1"/>
</dbReference>
<evidence type="ECO:0000256" key="2">
    <source>
        <dbReference type="ARBA" id="ARBA00004370"/>
    </source>
</evidence>
<feature type="domain" description="Histidine kinase" evidence="11">
    <location>
        <begin position="671"/>
        <end position="906"/>
    </location>
</feature>
<dbReference type="PRINTS" id="PR00344">
    <property type="entry name" value="BCTRLSENSOR"/>
</dbReference>
<keyword evidence="10" id="KW-0472">Membrane</keyword>
<evidence type="ECO:0000256" key="10">
    <source>
        <dbReference type="SAM" id="Phobius"/>
    </source>
</evidence>
<keyword evidence="8" id="KW-0175">Coiled coil</keyword>
<dbReference type="PROSITE" id="PS50885">
    <property type="entry name" value="HAMP"/>
    <property type="match status" value="1"/>
</dbReference>
<dbReference type="Pfam" id="PF02518">
    <property type="entry name" value="HATPase_c"/>
    <property type="match status" value="1"/>
</dbReference>
<reference evidence="14 15" key="1">
    <citation type="submission" date="2017-03" db="EMBL/GenBank/DDBJ databases">
        <authorList>
            <person name="Afonso C.L."/>
            <person name="Miller P.J."/>
            <person name="Scott M.A."/>
            <person name="Spackman E."/>
            <person name="Goraichik I."/>
            <person name="Dimitrov K.M."/>
            <person name="Suarez D.L."/>
            <person name="Swayne D.E."/>
        </authorList>
    </citation>
    <scope>NUCLEOTIDE SEQUENCE [LARGE SCALE GENOMIC DNA]</scope>
    <source>
        <strain evidence="14">PRJEB14757</strain>
    </source>
</reference>
<evidence type="ECO:0000313" key="15">
    <source>
        <dbReference type="Proteomes" id="UP000191931"/>
    </source>
</evidence>
<dbReference type="InterPro" id="IPR029016">
    <property type="entry name" value="GAF-like_dom_sf"/>
</dbReference>
<feature type="modified residue" description="4-aspartylphosphate" evidence="7">
    <location>
        <position position="1097"/>
    </location>
</feature>
<evidence type="ECO:0000256" key="9">
    <source>
        <dbReference type="SAM" id="MobiDB-lite"/>
    </source>
</evidence>
<feature type="domain" description="Response regulatory" evidence="12">
    <location>
        <begin position="1048"/>
        <end position="1161"/>
    </location>
</feature>
<dbReference type="InterPro" id="IPR003018">
    <property type="entry name" value="GAF"/>
</dbReference>
<dbReference type="PROSITE" id="PS50110">
    <property type="entry name" value="RESPONSE_REGULATORY"/>
    <property type="match status" value="3"/>
</dbReference>
<keyword evidence="10" id="KW-0812">Transmembrane</keyword>
<feature type="modified residue" description="4-aspartylphosphate" evidence="7">
    <location>
        <position position="1219"/>
    </location>
</feature>
<keyword evidence="10" id="KW-1133">Transmembrane helix</keyword>
<dbReference type="OrthoDB" id="9796305at2"/>
<keyword evidence="15" id="KW-1185">Reference proteome</keyword>
<feature type="transmembrane region" description="Helical" evidence="10">
    <location>
        <begin position="12"/>
        <end position="32"/>
    </location>
</feature>
<comment type="catalytic activity">
    <reaction evidence="1">
        <text>ATP + protein L-histidine = ADP + protein N-phospho-L-histidine.</text>
        <dbReference type="EC" id="2.7.13.3"/>
    </reaction>
</comment>
<dbReference type="FunFam" id="3.30.565.10:FF:000010">
    <property type="entry name" value="Sensor histidine kinase RcsC"/>
    <property type="match status" value="1"/>
</dbReference>
<dbReference type="Gene3D" id="3.30.450.40">
    <property type="match status" value="1"/>
</dbReference>
<dbReference type="SUPFAM" id="SSF47384">
    <property type="entry name" value="Homodimeric domain of signal transducing histidine kinase"/>
    <property type="match status" value="1"/>
</dbReference>
<keyword evidence="4 7" id="KW-0597">Phosphoprotein</keyword>
<dbReference type="RefSeq" id="WP_080804654.1">
    <property type="nucleotide sequence ID" value="NZ_LT828548.1"/>
</dbReference>
<dbReference type="InterPro" id="IPR011006">
    <property type="entry name" value="CheY-like_superfamily"/>
</dbReference>
<feature type="coiled-coil region" evidence="8">
    <location>
        <begin position="564"/>
        <end position="661"/>
    </location>
</feature>
<feature type="modified residue" description="4-aspartylphosphate" evidence="7">
    <location>
        <position position="1366"/>
    </location>
</feature>
<dbReference type="InterPro" id="IPR003661">
    <property type="entry name" value="HisK_dim/P_dom"/>
</dbReference>
<protein>
    <recommendedName>
        <fullName evidence="3">histidine kinase</fullName>
        <ecNumber evidence="3">2.7.13.3</ecNumber>
    </recommendedName>
</protein>
<feature type="compositionally biased region" description="Basic and acidic residues" evidence="9">
    <location>
        <begin position="1026"/>
        <end position="1046"/>
    </location>
</feature>
<dbReference type="InterPro" id="IPR003660">
    <property type="entry name" value="HAMP_dom"/>
</dbReference>
<dbReference type="GO" id="GO:0000155">
    <property type="term" value="F:phosphorelay sensor kinase activity"/>
    <property type="evidence" value="ECO:0007669"/>
    <property type="project" value="InterPro"/>
</dbReference>
<dbReference type="Pfam" id="PF00072">
    <property type="entry name" value="Response_reg"/>
    <property type="match status" value="3"/>
</dbReference>
<dbReference type="SMART" id="SM00388">
    <property type="entry name" value="HisKA"/>
    <property type="match status" value="1"/>
</dbReference>
<evidence type="ECO:0000256" key="1">
    <source>
        <dbReference type="ARBA" id="ARBA00000085"/>
    </source>
</evidence>
<organism evidence="14 15">
    <name type="scientific">Desulfamplus magnetovallimortis</name>
    <dbReference type="NCBI Taxonomy" id="1246637"/>
    <lineage>
        <taxon>Bacteria</taxon>
        <taxon>Pseudomonadati</taxon>
        <taxon>Thermodesulfobacteriota</taxon>
        <taxon>Desulfobacteria</taxon>
        <taxon>Desulfobacterales</taxon>
        <taxon>Desulfobacteraceae</taxon>
        <taxon>Desulfamplus</taxon>
    </lineage>
</organism>
<feature type="region of interest" description="Disordered" evidence="9">
    <location>
        <begin position="940"/>
        <end position="960"/>
    </location>
</feature>